<dbReference type="InterPro" id="IPR014757">
    <property type="entry name" value="Tscrpt_reg_IclR_C"/>
</dbReference>
<dbReference type="SMART" id="SM00346">
    <property type="entry name" value="HTH_ICLR"/>
    <property type="match status" value="1"/>
</dbReference>
<dbReference type="GO" id="GO:0045892">
    <property type="term" value="P:negative regulation of DNA-templated transcription"/>
    <property type="evidence" value="ECO:0007669"/>
    <property type="project" value="TreeGrafter"/>
</dbReference>
<protein>
    <submittedName>
        <fullName evidence="6">IclR family transcriptional regulator</fullName>
    </submittedName>
</protein>
<dbReference type="InterPro" id="IPR029016">
    <property type="entry name" value="GAF-like_dom_sf"/>
</dbReference>
<dbReference type="GO" id="GO:0003677">
    <property type="term" value="F:DNA binding"/>
    <property type="evidence" value="ECO:0007669"/>
    <property type="project" value="UniProtKB-KW"/>
</dbReference>
<dbReference type="Pfam" id="PF01614">
    <property type="entry name" value="IclR_C"/>
    <property type="match status" value="1"/>
</dbReference>
<dbReference type="PANTHER" id="PTHR30136:SF35">
    <property type="entry name" value="HTH-TYPE TRANSCRIPTIONAL REGULATOR RV1719"/>
    <property type="match status" value="1"/>
</dbReference>
<evidence type="ECO:0000256" key="3">
    <source>
        <dbReference type="ARBA" id="ARBA00023163"/>
    </source>
</evidence>
<keyword evidence="2" id="KW-0238">DNA-binding</keyword>
<evidence type="ECO:0000313" key="6">
    <source>
        <dbReference type="EMBL" id="OVE82986.1"/>
    </source>
</evidence>
<keyword evidence="3" id="KW-0804">Transcription</keyword>
<comment type="caution">
    <text evidence="6">The sequence shown here is derived from an EMBL/GenBank/DDBJ whole genome shotgun (WGS) entry which is preliminary data.</text>
</comment>
<sequence length="256" mass="27292">MSTAVPRQVDSAKKTCRIITLLQERGPVGVTELATELGISKSTVHGHLATLTDTGLVVKEDHAYRLSLEFLSTAESVKSWVANPDTVREQVRELAATTGEVVHFGAKEGDHVVYLEKGKGGSAVQTVSSVGDRMPLHSTSLGKAILGELPSAQVDEIVTETTFTERTPHTITDAETLHQELETTASRGYAIDDEENILGVRCIGTPVNVSGTGGIGALSISGPARRITDERISSELQDQLVQTANVIEVNSLYSSS</sequence>
<keyword evidence="7" id="KW-1185">Reference proteome</keyword>
<dbReference type="AlphaFoldDB" id="A0A202E3W7"/>
<dbReference type="PANTHER" id="PTHR30136">
    <property type="entry name" value="HELIX-TURN-HELIX TRANSCRIPTIONAL REGULATOR, ICLR FAMILY"/>
    <property type="match status" value="1"/>
</dbReference>
<dbReference type="RefSeq" id="WP_087715626.1">
    <property type="nucleotide sequence ID" value="NZ_MWPH01000005.1"/>
</dbReference>
<dbReference type="GO" id="GO:0003700">
    <property type="term" value="F:DNA-binding transcription factor activity"/>
    <property type="evidence" value="ECO:0007669"/>
    <property type="project" value="TreeGrafter"/>
</dbReference>
<dbReference type="InterPro" id="IPR036390">
    <property type="entry name" value="WH_DNA-bd_sf"/>
</dbReference>
<dbReference type="CDD" id="cd00090">
    <property type="entry name" value="HTH_ARSR"/>
    <property type="match status" value="1"/>
</dbReference>
<dbReference type="Proteomes" id="UP000196084">
    <property type="component" value="Unassembled WGS sequence"/>
</dbReference>
<dbReference type="PROSITE" id="PS51078">
    <property type="entry name" value="ICLR_ED"/>
    <property type="match status" value="1"/>
</dbReference>
<dbReference type="Gene3D" id="1.10.10.10">
    <property type="entry name" value="Winged helix-like DNA-binding domain superfamily/Winged helix DNA-binding domain"/>
    <property type="match status" value="1"/>
</dbReference>
<keyword evidence="1" id="KW-0805">Transcription regulation</keyword>
<dbReference type="SUPFAM" id="SSF46785">
    <property type="entry name" value="Winged helix' DNA-binding domain"/>
    <property type="match status" value="1"/>
</dbReference>
<dbReference type="InterPro" id="IPR050707">
    <property type="entry name" value="HTH_MetabolicPath_Reg"/>
</dbReference>
<dbReference type="Pfam" id="PF09339">
    <property type="entry name" value="HTH_IclR"/>
    <property type="match status" value="1"/>
</dbReference>
<gene>
    <name evidence="6" type="ORF">B2G88_18555</name>
</gene>
<dbReference type="InterPro" id="IPR011991">
    <property type="entry name" value="ArsR-like_HTH"/>
</dbReference>
<evidence type="ECO:0000256" key="1">
    <source>
        <dbReference type="ARBA" id="ARBA00023015"/>
    </source>
</evidence>
<name>A0A202E3W7_9EURY</name>
<evidence type="ECO:0000259" key="4">
    <source>
        <dbReference type="PROSITE" id="PS51077"/>
    </source>
</evidence>
<feature type="domain" description="IclR-ED" evidence="5">
    <location>
        <begin position="69"/>
        <end position="253"/>
    </location>
</feature>
<dbReference type="EMBL" id="MWPH01000005">
    <property type="protein sequence ID" value="OVE82986.1"/>
    <property type="molecule type" value="Genomic_DNA"/>
</dbReference>
<organism evidence="6 7">
    <name type="scientific">Natronolimnobius baerhuensis</name>
    <dbReference type="NCBI Taxonomy" id="253108"/>
    <lineage>
        <taxon>Archaea</taxon>
        <taxon>Methanobacteriati</taxon>
        <taxon>Methanobacteriota</taxon>
        <taxon>Stenosarchaea group</taxon>
        <taxon>Halobacteria</taxon>
        <taxon>Halobacteriales</taxon>
        <taxon>Natrialbaceae</taxon>
        <taxon>Natronolimnobius</taxon>
    </lineage>
</organism>
<feature type="domain" description="HTH iclR-type" evidence="4">
    <location>
        <begin position="9"/>
        <end position="68"/>
    </location>
</feature>
<evidence type="ECO:0000256" key="2">
    <source>
        <dbReference type="ARBA" id="ARBA00023125"/>
    </source>
</evidence>
<proteinExistence type="predicted"/>
<evidence type="ECO:0000259" key="5">
    <source>
        <dbReference type="PROSITE" id="PS51078"/>
    </source>
</evidence>
<evidence type="ECO:0000313" key="7">
    <source>
        <dbReference type="Proteomes" id="UP000196084"/>
    </source>
</evidence>
<dbReference type="InterPro" id="IPR005471">
    <property type="entry name" value="Tscrpt_reg_IclR_N"/>
</dbReference>
<dbReference type="SUPFAM" id="SSF55781">
    <property type="entry name" value="GAF domain-like"/>
    <property type="match status" value="1"/>
</dbReference>
<reference evidence="6 7" key="1">
    <citation type="submission" date="2017-02" db="EMBL/GenBank/DDBJ databases">
        <title>Natronthermophilus aegyptiacus gen. nov.,sp. nov., an aerobic, extremely halophilic alkalithermophilic archaeon isolated from the athalassohaline Wadi An Natrun, Egypt.</title>
        <authorList>
            <person name="Zhao B."/>
        </authorList>
    </citation>
    <scope>NUCLEOTIDE SEQUENCE [LARGE SCALE GENOMIC DNA]</scope>
    <source>
        <strain evidence="6 7">CGMCC 1.3597</strain>
    </source>
</reference>
<dbReference type="PROSITE" id="PS51077">
    <property type="entry name" value="HTH_ICLR"/>
    <property type="match status" value="1"/>
</dbReference>
<accession>A0A202E3W7</accession>
<dbReference type="InterPro" id="IPR036388">
    <property type="entry name" value="WH-like_DNA-bd_sf"/>
</dbReference>
<dbReference type="OrthoDB" id="14763at2157"/>
<dbReference type="Gene3D" id="3.30.450.40">
    <property type="match status" value="1"/>
</dbReference>